<comment type="caution">
    <text evidence="4">The sequence shown here is derived from an EMBL/GenBank/DDBJ whole genome shotgun (WGS) entry which is preliminary data.</text>
</comment>
<dbReference type="InterPro" id="IPR046342">
    <property type="entry name" value="CBS_dom_sf"/>
</dbReference>
<evidence type="ECO:0000256" key="1">
    <source>
        <dbReference type="ARBA" id="ARBA00022737"/>
    </source>
</evidence>
<reference evidence="4 5" key="1">
    <citation type="submission" date="2019-07" db="EMBL/GenBank/DDBJ databases">
        <title>Whole genome shotgun sequence of Sporosarcina luteola NBRC 105378.</title>
        <authorList>
            <person name="Hosoyama A."/>
            <person name="Uohara A."/>
            <person name="Ohji S."/>
            <person name="Ichikawa N."/>
        </authorList>
    </citation>
    <scope>NUCLEOTIDE SEQUENCE [LARGE SCALE GENOMIC DNA]</scope>
    <source>
        <strain evidence="4 5">NBRC 105378</strain>
    </source>
</reference>
<dbReference type="Gene3D" id="3.10.580.10">
    <property type="entry name" value="CBS-domain"/>
    <property type="match status" value="1"/>
</dbReference>
<dbReference type="InterPro" id="IPR050511">
    <property type="entry name" value="AMPK_gamma/SDS23_families"/>
</dbReference>
<accession>A0A511ZAP2</accession>
<protein>
    <recommendedName>
        <fullName evidence="3">CBS domain-containing protein</fullName>
    </recommendedName>
</protein>
<dbReference type="Pfam" id="PF00571">
    <property type="entry name" value="CBS"/>
    <property type="match status" value="2"/>
</dbReference>
<evidence type="ECO:0000313" key="5">
    <source>
        <dbReference type="Proteomes" id="UP000321901"/>
    </source>
</evidence>
<evidence type="ECO:0000256" key="2">
    <source>
        <dbReference type="PROSITE-ProRule" id="PRU00703"/>
    </source>
</evidence>
<dbReference type="CDD" id="cd02205">
    <property type="entry name" value="CBS_pair_SF"/>
    <property type="match status" value="1"/>
</dbReference>
<keyword evidence="1" id="KW-0677">Repeat</keyword>
<dbReference type="PROSITE" id="PS51371">
    <property type="entry name" value="CBS"/>
    <property type="match status" value="1"/>
</dbReference>
<gene>
    <name evidence="4" type="ORF">SLU01_28320</name>
</gene>
<organism evidence="4 5">
    <name type="scientific">Sporosarcina luteola</name>
    <dbReference type="NCBI Taxonomy" id="582850"/>
    <lineage>
        <taxon>Bacteria</taxon>
        <taxon>Bacillati</taxon>
        <taxon>Bacillota</taxon>
        <taxon>Bacilli</taxon>
        <taxon>Bacillales</taxon>
        <taxon>Caryophanaceae</taxon>
        <taxon>Sporosarcina</taxon>
    </lineage>
</organism>
<evidence type="ECO:0000259" key="3">
    <source>
        <dbReference type="PROSITE" id="PS51371"/>
    </source>
</evidence>
<dbReference type="Proteomes" id="UP000321901">
    <property type="component" value="Unassembled WGS sequence"/>
</dbReference>
<feature type="domain" description="CBS" evidence="3">
    <location>
        <begin position="101"/>
        <end position="159"/>
    </location>
</feature>
<dbReference type="AlphaFoldDB" id="A0A511ZAP2"/>
<proteinExistence type="predicted"/>
<dbReference type="SUPFAM" id="SSF54631">
    <property type="entry name" value="CBS-domain pair"/>
    <property type="match status" value="1"/>
</dbReference>
<dbReference type="SMART" id="SM00116">
    <property type="entry name" value="CBS"/>
    <property type="match status" value="2"/>
</dbReference>
<dbReference type="EMBL" id="BJYL01000038">
    <property type="protein sequence ID" value="GEN84520.1"/>
    <property type="molecule type" value="Genomic_DNA"/>
</dbReference>
<dbReference type="RefSeq" id="WP_147059435.1">
    <property type="nucleotide sequence ID" value="NZ_BJYL01000038.1"/>
</dbReference>
<sequence>MTVKNSDRFIVAYNRIEKLLAEKVGESSYSPFYRLIDKVKITNSVVRKYEDDLREFGDLRNAIVHHRTDIDYVIAEPHDEIVDRIEQIERKLSNPLNVGALFGCKVHTLQSTDSLIAALKLMYENKFSQVPIYQNGKFQGLITAAGITYWLAGQSTEDSIPREIPTLSAVYDYEKRKESFEFVEKDLSVYEAEDYFKRAITRGTRLEALLITENANDDEQLIGIITPFDLLKIK</sequence>
<dbReference type="InterPro" id="IPR000644">
    <property type="entry name" value="CBS_dom"/>
</dbReference>
<name>A0A511ZAP2_9BACL</name>
<dbReference type="OrthoDB" id="49104at2"/>
<evidence type="ECO:0000313" key="4">
    <source>
        <dbReference type="EMBL" id="GEN84520.1"/>
    </source>
</evidence>
<keyword evidence="5" id="KW-1185">Reference proteome</keyword>
<dbReference type="PANTHER" id="PTHR13780">
    <property type="entry name" value="AMP-ACTIVATED PROTEIN KINASE, GAMMA REGULATORY SUBUNIT"/>
    <property type="match status" value="1"/>
</dbReference>
<keyword evidence="2" id="KW-0129">CBS domain</keyword>